<evidence type="ECO:0000256" key="17">
    <source>
        <dbReference type="SAM" id="MobiDB-lite"/>
    </source>
</evidence>
<dbReference type="GO" id="GO:0070161">
    <property type="term" value="C:anchoring junction"/>
    <property type="evidence" value="ECO:0007669"/>
    <property type="project" value="UniProtKB-SubCell"/>
</dbReference>
<keyword evidence="22" id="KW-1185">Reference proteome</keyword>
<proteinExistence type="predicted"/>
<feature type="domain" description="Ig-like" evidence="20">
    <location>
        <begin position="33"/>
        <end position="128"/>
    </location>
</feature>
<feature type="compositionally biased region" description="Polar residues" evidence="17">
    <location>
        <begin position="683"/>
        <end position="698"/>
    </location>
</feature>
<evidence type="ECO:0000256" key="16">
    <source>
        <dbReference type="ARBA" id="ARBA00049765"/>
    </source>
</evidence>
<dbReference type="GO" id="GO:0098742">
    <property type="term" value="P:cell-cell adhesion via plasma-membrane adhesion molecules"/>
    <property type="evidence" value="ECO:0007669"/>
    <property type="project" value="TreeGrafter"/>
</dbReference>
<accession>A0AAV1NWD3</accession>
<dbReference type="Gene3D" id="2.60.40.10">
    <property type="entry name" value="Immunoglobulins"/>
    <property type="match status" value="4"/>
</dbReference>
<feature type="domain" description="Ig-like" evidence="20">
    <location>
        <begin position="319"/>
        <end position="403"/>
    </location>
</feature>
<keyword evidence="8" id="KW-0677">Repeat</keyword>
<dbReference type="Pfam" id="PF13927">
    <property type="entry name" value="Ig_3"/>
    <property type="match status" value="1"/>
</dbReference>
<dbReference type="GO" id="GO:0009897">
    <property type="term" value="C:external side of plasma membrane"/>
    <property type="evidence" value="ECO:0007669"/>
    <property type="project" value="TreeGrafter"/>
</dbReference>
<evidence type="ECO:0000256" key="9">
    <source>
        <dbReference type="ARBA" id="ARBA00022889"/>
    </source>
</evidence>
<evidence type="ECO:0000259" key="20">
    <source>
        <dbReference type="PROSITE" id="PS50835"/>
    </source>
</evidence>
<dbReference type="InterPro" id="IPR003599">
    <property type="entry name" value="Ig_sub"/>
</dbReference>
<feature type="domain" description="Ig-like" evidence="20">
    <location>
        <begin position="513"/>
        <end position="599"/>
    </location>
</feature>
<dbReference type="GO" id="GO:0045121">
    <property type="term" value="C:membrane raft"/>
    <property type="evidence" value="ECO:0007669"/>
    <property type="project" value="UniProtKB-SubCell"/>
</dbReference>
<evidence type="ECO:0000256" key="19">
    <source>
        <dbReference type="SAM" id="SignalP"/>
    </source>
</evidence>
<dbReference type="Pfam" id="PF13895">
    <property type="entry name" value="Ig_2"/>
    <property type="match status" value="1"/>
</dbReference>
<feature type="signal peptide" evidence="19">
    <location>
        <begin position="1"/>
        <end position="23"/>
    </location>
</feature>
<evidence type="ECO:0000256" key="12">
    <source>
        <dbReference type="ARBA" id="ARBA00023136"/>
    </source>
</evidence>
<evidence type="ECO:0000256" key="11">
    <source>
        <dbReference type="ARBA" id="ARBA00022989"/>
    </source>
</evidence>
<dbReference type="InterPro" id="IPR003598">
    <property type="entry name" value="Ig_sub2"/>
</dbReference>
<dbReference type="SMART" id="SM00409">
    <property type="entry name" value="IG"/>
    <property type="match status" value="4"/>
</dbReference>
<comment type="subcellular location">
    <subcellularLocation>
        <location evidence="2">Cell junction</location>
    </subcellularLocation>
    <subcellularLocation>
        <location evidence="1">Cell membrane</location>
        <topology evidence="1">Single-pass type I membrane protein</topology>
    </subcellularLocation>
    <subcellularLocation>
        <location evidence="3">Membrane raft</location>
    </subcellularLocation>
</comment>
<keyword evidence="5" id="KW-0597">Phosphoprotein</keyword>
<evidence type="ECO:0000256" key="10">
    <source>
        <dbReference type="ARBA" id="ARBA00022949"/>
    </source>
</evidence>
<dbReference type="Proteomes" id="UP001314229">
    <property type="component" value="Unassembled WGS sequence"/>
</dbReference>
<evidence type="ECO:0000256" key="7">
    <source>
        <dbReference type="ARBA" id="ARBA00022729"/>
    </source>
</evidence>
<keyword evidence="9" id="KW-0130">Cell adhesion</keyword>
<dbReference type="EMBL" id="CAWUFR010000064">
    <property type="protein sequence ID" value="CAK6963295.1"/>
    <property type="molecule type" value="Genomic_DNA"/>
</dbReference>
<evidence type="ECO:0000256" key="18">
    <source>
        <dbReference type="SAM" id="Phobius"/>
    </source>
</evidence>
<feature type="region of interest" description="Disordered" evidence="17">
    <location>
        <begin position="680"/>
        <end position="791"/>
    </location>
</feature>
<keyword evidence="10" id="KW-0965">Cell junction</keyword>
<feature type="compositionally biased region" description="Polar residues" evidence="17">
    <location>
        <begin position="781"/>
        <end position="791"/>
    </location>
</feature>
<name>A0AAV1NWD3_SCOSC</name>
<keyword evidence="13" id="KW-1015">Disulfide bond</keyword>
<dbReference type="Pfam" id="PF17736">
    <property type="entry name" value="Ig_C17orf99"/>
    <property type="match status" value="1"/>
</dbReference>
<dbReference type="PANTHER" id="PTHR11481:SF5">
    <property type="entry name" value="PLATELET ENDOTHELIAL CELL ADHESION MOLECULE"/>
    <property type="match status" value="1"/>
</dbReference>
<evidence type="ECO:0000256" key="3">
    <source>
        <dbReference type="ARBA" id="ARBA00004285"/>
    </source>
</evidence>
<dbReference type="FunFam" id="2.60.40.10:FF:000357">
    <property type="entry name" value="Fc receptor like 1"/>
    <property type="match status" value="1"/>
</dbReference>
<keyword evidence="7 19" id="KW-0732">Signal</keyword>
<keyword evidence="15" id="KW-0393">Immunoglobulin domain</keyword>
<keyword evidence="12 18" id="KW-0472">Membrane</keyword>
<feature type="chain" id="PRO_5043897953" description="Platelet endothelial cell adhesion molecule" evidence="19">
    <location>
        <begin position="24"/>
        <end position="791"/>
    </location>
</feature>
<evidence type="ECO:0000256" key="6">
    <source>
        <dbReference type="ARBA" id="ARBA00022692"/>
    </source>
</evidence>
<evidence type="ECO:0000256" key="14">
    <source>
        <dbReference type="ARBA" id="ARBA00023180"/>
    </source>
</evidence>
<dbReference type="InterPro" id="IPR007110">
    <property type="entry name" value="Ig-like_dom"/>
</dbReference>
<evidence type="ECO:0000256" key="4">
    <source>
        <dbReference type="ARBA" id="ARBA00022475"/>
    </source>
</evidence>
<protein>
    <recommendedName>
        <fullName evidence="16">Platelet endothelial cell adhesion molecule</fullName>
    </recommendedName>
</protein>
<dbReference type="SMART" id="SM00408">
    <property type="entry name" value="IGc2"/>
    <property type="match status" value="2"/>
</dbReference>
<reference evidence="21 22" key="1">
    <citation type="submission" date="2024-01" db="EMBL/GenBank/DDBJ databases">
        <authorList>
            <person name="Alioto T."/>
            <person name="Alioto T."/>
            <person name="Gomez Garrido J."/>
        </authorList>
    </citation>
    <scope>NUCLEOTIDE SEQUENCE [LARGE SCALE GENOMIC DNA]</scope>
</reference>
<keyword evidence="6 18" id="KW-0812">Transmembrane</keyword>
<dbReference type="GO" id="GO:0007166">
    <property type="term" value="P:cell surface receptor signaling pathway"/>
    <property type="evidence" value="ECO:0007669"/>
    <property type="project" value="TreeGrafter"/>
</dbReference>
<dbReference type="InterPro" id="IPR036179">
    <property type="entry name" value="Ig-like_dom_sf"/>
</dbReference>
<dbReference type="PANTHER" id="PTHR11481">
    <property type="entry name" value="IMMUNOGLOBULIN FC RECEPTOR"/>
    <property type="match status" value="1"/>
</dbReference>
<gene>
    <name evidence="21" type="ORF">FSCOSCO3_A030029</name>
</gene>
<feature type="compositionally biased region" description="Basic and acidic residues" evidence="17">
    <location>
        <begin position="754"/>
        <end position="764"/>
    </location>
</feature>
<dbReference type="GO" id="GO:0006955">
    <property type="term" value="P:immune response"/>
    <property type="evidence" value="ECO:0007669"/>
    <property type="project" value="TreeGrafter"/>
</dbReference>
<dbReference type="PROSITE" id="PS50835">
    <property type="entry name" value="IG_LIKE"/>
    <property type="match status" value="4"/>
</dbReference>
<comment type="caution">
    <text evidence="21">The sequence shown here is derived from an EMBL/GenBank/DDBJ whole genome shotgun (WGS) entry which is preliminary data.</text>
</comment>
<keyword evidence="14" id="KW-0325">Glycoprotein</keyword>
<dbReference type="InterPro" id="IPR040878">
    <property type="entry name" value="IL-40-like_Ig"/>
</dbReference>
<dbReference type="SUPFAM" id="SSF48726">
    <property type="entry name" value="Immunoglobulin"/>
    <property type="match status" value="4"/>
</dbReference>
<dbReference type="InterPro" id="IPR013783">
    <property type="entry name" value="Ig-like_fold"/>
</dbReference>
<evidence type="ECO:0000256" key="15">
    <source>
        <dbReference type="ARBA" id="ARBA00023319"/>
    </source>
</evidence>
<evidence type="ECO:0000256" key="13">
    <source>
        <dbReference type="ARBA" id="ARBA00023157"/>
    </source>
</evidence>
<sequence length="791" mass="87947">MDSRPPNRLLLLLLTSLLHFWQCARVQSLYIIDAVELTIEPGREVESGTPVTLRCQVSVSSEKEISLSLKNTFKFIQNGIPVYSNTTTKDTLLYELNPARAADSGGYECEVTVNDKTRSSTEEKLIITGLQTPTLLLNKSELFASEDFIATCSAPEEKGDLVFRFYQKFRTGDPQLIKQTAPTQNSTETKLVLRNVGDRHLYCDYELTITGSRRSNHSNEIQVIVKELYIVPVMNVLPSTNVYEGDLIEVVCKVVNPPSNIEVFLTKDKRILKNAPVSLSYRFRVQNEDSGDFVCKAVWGSVQKENVQTIRVRELFSKPHLSVNPIDIFEKEQFKLTCSVSIYFPERINNEQMQFSIYKDNVKLTSGHTYDAVAQPNKNGNYTCKAQAASLGHSFVKESQTVVVKGKVPASNPILSVVGGTLVLGKSFQLLCRCDSGTLPIKYTLHGPNRLPELSVVRKPGEQAIFNTSAIQKSSDINKFICHAKNNERQPPVVGSVKQLQLSTTIIEPVSKPILTIESNMVDIPEGQDVTLVCTVSRGTPPITFTWYHTETGRALDFQTSEKLKGTYIIYNVRGQHRGNYYCVSTNQANEPKQSRPIMIGVKMAGWKKGLIALLCILLTGALILCIILKKRLLRCKRKRTGELSVKSASNKVERLSLTQAEVNEAANVTPGMIGKSVWSEHVSGSESEDQNSVTSPENPEPQYTEVETRKADPNRAPVKKGTDTVYSEVRNSKQGVPEMADGQGSVEYAQLNHDTDHHSDHGNHGNHSVQDDHIDEIDNSAVTSTADHGE</sequence>
<dbReference type="GO" id="GO:0004888">
    <property type="term" value="F:transmembrane signaling receptor activity"/>
    <property type="evidence" value="ECO:0007669"/>
    <property type="project" value="TreeGrafter"/>
</dbReference>
<dbReference type="AlphaFoldDB" id="A0AAV1NWD3"/>
<evidence type="ECO:0000256" key="1">
    <source>
        <dbReference type="ARBA" id="ARBA00004251"/>
    </source>
</evidence>
<keyword evidence="4" id="KW-1003">Cell membrane</keyword>
<dbReference type="Pfam" id="PF00047">
    <property type="entry name" value="ig"/>
    <property type="match status" value="1"/>
</dbReference>
<evidence type="ECO:0000313" key="22">
    <source>
        <dbReference type="Proteomes" id="UP001314229"/>
    </source>
</evidence>
<organism evidence="21 22">
    <name type="scientific">Scomber scombrus</name>
    <name type="common">Atlantic mackerel</name>
    <name type="synonym">Scomber vernalis</name>
    <dbReference type="NCBI Taxonomy" id="13677"/>
    <lineage>
        <taxon>Eukaryota</taxon>
        <taxon>Metazoa</taxon>
        <taxon>Chordata</taxon>
        <taxon>Craniata</taxon>
        <taxon>Vertebrata</taxon>
        <taxon>Euteleostomi</taxon>
        <taxon>Actinopterygii</taxon>
        <taxon>Neopterygii</taxon>
        <taxon>Teleostei</taxon>
        <taxon>Neoteleostei</taxon>
        <taxon>Acanthomorphata</taxon>
        <taxon>Pelagiaria</taxon>
        <taxon>Scombriformes</taxon>
        <taxon>Scombridae</taxon>
        <taxon>Scomber</taxon>
    </lineage>
</organism>
<evidence type="ECO:0000256" key="2">
    <source>
        <dbReference type="ARBA" id="ARBA00004282"/>
    </source>
</evidence>
<dbReference type="InterPro" id="IPR013151">
    <property type="entry name" value="Immunoglobulin_dom"/>
</dbReference>
<dbReference type="InterPro" id="IPR050488">
    <property type="entry name" value="Ig_Fc_receptor"/>
</dbReference>
<feature type="domain" description="Ig-like" evidence="20">
    <location>
        <begin position="232"/>
        <end position="308"/>
    </location>
</feature>
<keyword evidence="11 18" id="KW-1133">Transmembrane helix</keyword>
<evidence type="ECO:0000256" key="8">
    <source>
        <dbReference type="ARBA" id="ARBA00022737"/>
    </source>
</evidence>
<evidence type="ECO:0000256" key="5">
    <source>
        <dbReference type="ARBA" id="ARBA00022553"/>
    </source>
</evidence>
<feature type="transmembrane region" description="Helical" evidence="18">
    <location>
        <begin position="610"/>
        <end position="629"/>
    </location>
</feature>
<evidence type="ECO:0000313" key="21">
    <source>
        <dbReference type="EMBL" id="CAK6963295.1"/>
    </source>
</evidence>